<evidence type="ECO:0000256" key="3">
    <source>
        <dbReference type="SAM" id="Phobius"/>
    </source>
</evidence>
<evidence type="ECO:0000313" key="4">
    <source>
        <dbReference type="EMBL" id="PLW78838.1"/>
    </source>
</evidence>
<name>A0A2N5XWP3_9HYPH</name>
<dbReference type="AlphaFoldDB" id="A0A2N5XWP3"/>
<dbReference type="SUPFAM" id="SSF158791">
    <property type="entry name" value="MgtE N-terminal domain-like"/>
    <property type="match status" value="1"/>
</dbReference>
<sequence length="239" mass="26157">MTSVRLLPVVLIAVIGLFFVKITHLVANSDTFSGSTTQALAQETPGVQQAEPTAESETSAAVDNADVQQDTSAEEPTGFVDGMKVDPSRSSRSELALLERLALRRDELTEREKSLEMREALLKAAEKRLQQRVDELRSLEDSIKLASNKRNKEQEEDLGKLVSMYQTMKPKQAAKIFEVLEPNVLLEIVKIMNPRKMSAILGQMKASSASALSLAIAQGNSLEDDVESMGMDALPQIGN</sequence>
<dbReference type="OrthoDB" id="9791432at2"/>
<organism evidence="4 5">
    <name type="scientific">Cohaesibacter celericrescens</name>
    <dbReference type="NCBI Taxonomy" id="2067669"/>
    <lineage>
        <taxon>Bacteria</taxon>
        <taxon>Pseudomonadati</taxon>
        <taxon>Pseudomonadota</taxon>
        <taxon>Alphaproteobacteria</taxon>
        <taxon>Hyphomicrobiales</taxon>
        <taxon>Cohaesibacteraceae</taxon>
    </lineage>
</organism>
<keyword evidence="5" id="KW-1185">Reference proteome</keyword>
<keyword evidence="3" id="KW-0472">Membrane</keyword>
<keyword evidence="3" id="KW-0812">Transmembrane</keyword>
<feature type="coiled-coil region" evidence="1">
    <location>
        <begin position="98"/>
        <end position="156"/>
    </location>
</feature>
<evidence type="ECO:0000313" key="5">
    <source>
        <dbReference type="Proteomes" id="UP000234881"/>
    </source>
</evidence>
<reference evidence="4 5" key="1">
    <citation type="submission" date="2018-01" db="EMBL/GenBank/DDBJ databases">
        <title>The draft genome sequence of Cohaesibacter sp. H1304.</title>
        <authorList>
            <person name="Wang N.-N."/>
            <person name="Du Z.-J."/>
        </authorList>
    </citation>
    <scope>NUCLEOTIDE SEQUENCE [LARGE SCALE GENOMIC DNA]</scope>
    <source>
        <strain evidence="4 5">H1304</strain>
    </source>
</reference>
<protein>
    <recommendedName>
        <fullName evidence="6">Magnesium transporter MgtE intracellular domain-containing protein</fullName>
    </recommendedName>
</protein>
<dbReference type="Proteomes" id="UP000234881">
    <property type="component" value="Unassembled WGS sequence"/>
</dbReference>
<dbReference type="RefSeq" id="WP_101531922.1">
    <property type="nucleotide sequence ID" value="NZ_PKUQ01000001.1"/>
</dbReference>
<keyword evidence="3" id="KW-1133">Transmembrane helix</keyword>
<accession>A0A2N5XWP3</accession>
<feature type="transmembrane region" description="Helical" evidence="3">
    <location>
        <begin position="6"/>
        <end position="27"/>
    </location>
</feature>
<dbReference type="EMBL" id="PKUQ01000001">
    <property type="protein sequence ID" value="PLW78838.1"/>
    <property type="molecule type" value="Genomic_DNA"/>
</dbReference>
<feature type="region of interest" description="Disordered" evidence="2">
    <location>
        <begin position="43"/>
        <end position="87"/>
    </location>
</feature>
<keyword evidence="1" id="KW-0175">Coiled coil</keyword>
<proteinExistence type="predicted"/>
<gene>
    <name evidence="4" type="ORF">C0081_00930</name>
</gene>
<comment type="caution">
    <text evidence="4">The sequence shown here is derived from an EMBL/GenBank/DDBJ whole genome shotgun (WGS) entry which is preliminary data.</text>
</comment>
<evidence type="ECO:0000256" key="1">
    <source>
        <dbReference type="SAM" id="Coils"/>
    </source>
</evidence>
<evidence type="ECO:0008006" key="6">
    <source>
        <dbReference type="Google" id="ProtNLM"/>
    </source>
</evidence>
<feature type="compositionally biased region" description="Low complexity" evidence="2">
    <location>
        <begin position="50"/>
        <end position="61"/>
    </location>
</feature>
<evidence type="ECO:0000256" key="2">
    <source>
        <dbReference type="SAM" id="MobiDB-lite"/>
    </source>
</evidence>